<dbReference type="Pfam" id="PF00383">
    <property type="entry name" value="dCMP_cyt_deam_1"/>
    <property type="match status" value="1"/>
</dbReference>
<keyword evidence="6 12" id="KW-0479">Metal-binding</keyword>
<protein>
    <recommendedName>
        <fullName evidence="5 12">Cytidine deaminase</fullName>
        <ecNumber evidence="4 12">3.5.4.5</ecNumber>
    </recommendedName>
    <alternativeName>
        <fullName evidence="9 12">Cytidine aminohydrolase</fullName>
    </alternativeName>
</protein>
<evidence type="ECO:0000256" key="11">
    <source>
        <dbReference type="ARBA" id="ARBA00049558"/>
    </source>
</evidence>
<dbReference type="SUPFAM" id="SSF53927">
    <property type="entry name" value="Cytidine deaminase-like"/>
    <property type="match status" value="1"/>
</dbReference>
<dbReference type="PANTHER" id="PTHR11644">
    <property type="entry name" value="CYTIDINE DEAMINASE"/>
    <property type="match status" value="1"/>
</dbReference>
<proteinExistence type="inferred from homology"/>
<dbReference type="NCBIfam" id="NF004064">
    <property type="entry name" value="PRK05578.1"/>
    <property type="match status" value="1"/>
</dbReference>
<evidence type="ECO:0000313" key="14">
    <source>
        <dbReference type="EMBL" id="WVN21609.1"/>
    </source>
</evidence>
<dbReference type="GO" id="GO:0004126">
    <property type="term" value="F:cytidine deaminase activity"/>
    <property type="evidence" value="ECO:0007669"/>
    <property type="project" value="UniProtKB-EC"/>
</dbReference>
<evidence type="ECO:0000256" key="5">
    <source>
        <dbReference type="ARBA" id="ARBA00018266"/>
    </source>
</evidence>
<keyword evidence="7 12" id="KW-0378">Hydrolase</keyword>
<comment type="catalytic activity">
    <reaction evidence="11 12">
        <text>cytidine + H2O + H(+) = uridine + NH4(+)</text>
        <dbReference type="Rhea" id="RHEA:16069"/>
        <dbReference type="ChEBI" id="CHEBI:15377"/>
        <dbReference type="ChEBI" id="CHEBI:15378"/>
        <dbReference type="ChEBI" id="CHEBI:16704"/>
        <dbReference type="ChEBI" id="CHEBI:17562"/>
        <dbReference type="ChEBI" id="CHEBI:28938"/>
        <dbReference type="EC" id="3.5.4.5"/>
    </reaction>
</comment>
<dbReference type="PROSITE" id="PS00903">
    <property type="entry name" value="CYT_DCMP_DEAMINASES_1"/>
    <property type="match status" value="1"/>
</dbReference>
<dbReference type="InterPro" id="IPR002125">
    <property type="entry name" value="CMP_dCMP_dom"/>
</dbReference>
<dbReference type="InterPro" id="IPR006262">
    <property type="entry name" value="Cyt_deam_tetra"/>
</dbReference>
<feature type="domain" description="CMP/dCMP-type deaminase" evidence="13">
    <location>
        <begin position="1"/>
        <end position="127"/>
    </location>
</feature>
<evidence type="ECO:0000256" key="1">
    <source>
        <dbReference type="ARBA" id="ARBA00001947"/>
    </source>
</evidence>
<comment type="function">
    <text evidence="2 12">This enzyme scavenges exogenous and endogenous cytidine and 2'-deoxycytidine for UMP synthesis.</text>
</comment>
<dbReference type="PANTHER" id="PTHR11644:SF2">
    <property type="entry name" value="CYTIDINE DEAMINASE"/>
    <property type="match status" value="1"/>
</dbReference>
<comment type="cofactor">
    <cofactor evidence="1 12">
        <name>Zn(2+)</name>
        <dbReference type="ChEBI" id="CHEBI:29105"/>
    </cofactor>
</comment>
<evidence type="ECO:0000256" key="2">
    <source>
        <dbReference type="ARBA" id="ARBA00003949"/>
    </source>
</evidence>
<comment type="similarity">
    <text evidence="3 12">Belongs to the cytidine and deoxycytidylate deaminase family.</text>
</comment>
<evidence type="ECO:0000256" key="10">
    <source>
        <dbReference type="ARBA" id="ARBA00049252"/>
    </source>
</evidence>
<dbReference type="CDD" id="cd01283">
    <property type="entry name" value="cytidine_deaminase"/>
    <property type="match status" value="1"/>
</dbReference>
<evidence type="ECO:0000256" key="12">
    <source>
        <dbReference type="RuleBase" id="RU364006"/>
    </source>
</evidence>
<accession>A0ABZ2ALJ7</accession>
<evidence type="ECO:0000256" key="7">
    <source>
        <dbReference type="ARBA" id="ARBA00022801"/>
    </source>
</evidence>
<dbReference type="Gene3D" id="3.40.140.10">
    <property type="entry name" value="Cytidine Deaminase, domain 2"/>
    <property type="match status" value="1"/>
</dbReference>
<dbReference type="InterPro" id="IPR016192">
    <property type="entry name" value="APOBEC/CMP_deaminase_Zn-bd"/>
</dbReference>
<evidence type="ECO:0000256" key="8">
    <source>
        <dbReference type="ARBA" id="ARBA00022833"/>
    </source>
</evidence>
<dbReference type="NCBIfam" id="TIGR01354">
    <property type="entry name" value="cyt_deam_tetra"/>
    <property type="match status" value="1"/>
</dbReference>
<organism evidence="14 15">
    <name type="scientific">Metamycoplasma gateae</name>
    <dbReference type="NCBI Taxonomy" id="35769"/>
    <lineage>
        <taxon>Bacteria</taxon>
        <taxon>Bacillati</taxon>
        <taxon>Mycoplasmatota</taxon>
        <taxon>Mycoplasmoidales</taxon>
        <taxon>Metamycoplasmataceae</taxon>
        <taxon>Metamycoplasma</taxon>
    </lineage>
</organism>
<dbReference type="EMBL" id="CP143578">
    <property type="protein sequence ID" value="WVN21609.1"/>
    <property type="molecule type" value="Genomic_DNA"/>
</dbReference>
<dbReference type="RefSeq" id="WP_330463640.1">
    <property type="nucleotide sequence ID" value="NZ_CP143578.1"/>
</dbReference>
<evidence type="ECO:0000256" key="6">
    <source>
        <dbReference type="ARBA" id="ARBA00022723"/>
    </source>
</evidence>
<reference evidence="14" key="1">
    <citation type="submission" date="2024-01" db="EMBL/GenBank/DDBJ databases">
        <title>Complete genome sequence of Mycoplasma gateae strain 3700.</title>
        <authorList>
            <person name="Spergser J."/>
        </authorList>
    </citation>
    <scope>NUCLEOTIDE SEQUENCE [LARGE SCALE GENOMIC DNA]</scope>
    <source>
        <strain evidence="14">3700</strain>
    </source>
</reference>
<dbReference type="Proteomes" id="UP001431935">
    <property type="component" value="Chromosome"/>
</dbReference>
<name>A0ABZ2ALJ7_9BACT</name>
<sequence>MTKELLKEKLNYSYSPFSKVRVAAVAIDKNGNEYYGVNCENAAYPSGLCAERSALFGSVVHGAEVGTFKELHIISNLNKVLYPCGACRQVMSQFLLSNAKIILHSTDLKQELTFTMEELLPSGVKEEDIIAKEI</sequence>
<keyword evidence="8 12" id="KW-0862">Zinc</keyword>
<evidence type="ECO:0000259" key="13">
    <source>
        <dbReference type="PROSITE" id="PS51747"/>
    </source>
</evidence>
<evidence type="ECO:0000256" key="9">
    <source>
        <dbReference type="ARBA" id="ARBA00032005"/>
    </source>
</evidence>
<dbReference type="InterPro" id="IPR016193">
    <property type="entry name" value="Cytidine_deaminase-like"/>
</dbReference>
<evidence type="ECO:0000256" key="3">
    <source>
        <dbReference type="ARBA" id="ARBA00006576"/>
    </source>
</evidence>
<dbReference type="InterPro" id="IPR050202">
    <property type="entry name" value="Cyt/Deoxycyt_deaminase"/>
</dbReference>
<dbReference type="PROSITE" id="PS51747">
    <property type="entry name" value="CYT_DCMP_DEAMINASES_2"/>
    <property type="match status" value="1"/>
</dbReference>
<evidence type="ECO:0000313" key="15">
    <source>
        <dbReference type="Proteomes" id="UP001431935"/>
    </source>
</evidence>
<evidence type="ECO:0000256" key="4">
    <source>
        <dbReference type="ARBA" id="ARBA00012783"/>
    </source>
</evidence>
<keyword evidence="15" id="KW-1185">Reference proteome</keyword>
<comment type="catalytic activity">
    <reaction evidence="10 12">
        <text>2'-deoxycytidine + H2O + H(+) = 2'-deoxyuridine + NH4(+)</text>
        <dbReference type="Rhea" id="RHEA:13433"/>
        <dbReference type="ChEBI" id="CHEBI:15377"/>
        <dbReference type="ChEBI" id="CHEBI:15378"/>
        <dbReference type="ChEBI" id="CHEBI:15698"/>
        <dbReference type="ChEBI" id="CHEBI:16450"/>
        <dbReference type="ChEBI" id="CHEBI:28938"/>
        <dbReference type="EC" id="3.5.4.5"/>
    </reaction>
</comment>
<gene>
    <name evidence="14" type="primary">cdd</name>
    <name evidence="14" type="ORF">V2E26_01285</name>
</gene>
<dbReference type="EC" id="3.5.4.5" evidence="4 12"/>